<evidence type="ECO:0000313" key="7">
    <source>
        <dbReference type="Proteomes" id="UP000436088"/>
    </source>
</evidence>
<gene>
    <name evidence="6" type="ORF">F3Y22_tig00007895pilonHSYRG00085</name>
</gene>
<dbReference type="GO" id="GO:0032259">
    <property type="term" value="P:methylation"/>
    <property type="evidence" value="ECO:0007669"/>
    <property type="project" value="UniProtKB-KW"/>
</dbReference>
<evidence type="ECO:0000256" key="2">
    <source>
        <dbReference type="ARBA" id="ARBA00022692"/>
    </source>
</evidence>
<proteinExistence type="predicted"/>
<evidence type="ECO:0000256" key="5">
    <source>
        <dbReference type="ARBA" id="ARBA00023136"/>
    </source>
</evidence>
<dbReference type="GO" id="GO:0000139">
    <property type="term" value="C:Golgi membrane"/>
    <property type="evidence" value="ECO:0007669"/>
    <property type="project" value="UniProtKB-SubCell"/>
</dbReference>
<evidence type="ECO:0000313" key="6">
    <source>
        <dbReference type="EMBL" id="KAE8726038.1"/>
    </source>
</evidence>
<dbReference type="EMBL" id="VEPZ02000396">
    <property type="protein sequence ID" value="KAE8726038.1"/>
    <property type="molecule type" value="Genomic_DNA"/>
</dbReference>
<dbReference type="Pfam" id="PF21729">
    <property type="entry name" value="IRX15_IRX15L_GXM"/>
    <property type="match status" value="2"/>
</dbReference>
<name>A0A6A3CF56_HIBSY</name>
<keyword evidence="7" id="KW-1185">Reference proteome</keyword>
<sequence>MRPKTSQELNFKRAKARLIARRHATRYRALARALIHYATSSITPQQTQKEISVMAKILEKKSPCNFLIFGLGHDSLMWSSLNFGRRTVFLEEDEAWIDQIRRRFPMLESYHVTYDSKVNQADNLMDVCRGSECAAIVDPKYSIRPDRNHEDAPGRMNAIYTAGMMARNKEKGETDVFVNDVNRAIEDKLSMAFLSEGYMKKQEGRLRHIRIPNHKDSLERPFCPE</sequence>
<keyword evidence="4" id="KW-0333">Golgi apparatus</keyword>
<accession>A0A6A3CF56</accession>
<organism evidence="6 7">
    <name type="scientific">Hibiscus syriacus</name>
    <name type="common">Rose of Sharon</name>
    <dbReference type="NCBI Taxonomy" id="106335"/>
    <lineage>
        <taxon>Eukaryota</taxon>
        <taxon>Viridiplantae</taxon>
        <taxon>Streptophyta</taxon>
        <taxon>Embryophyta</taxon>
        <taxon>Tracheophyta</taxon>
        <taxon>Spermatophyta</taxon>
        <taxon>Magnoliopsida</taxon>
        <taxon>eudicotyledons</taxon>
        <taxon>Gunneridae</taxon>
        <taxon>Pentapetalae</taxon>
        <taxon>rosids</taxon>
        <taxon>malvids</taxon>
        <taxon>Malvales</taxon>
        <taxon>Malvaceae</taxon>
        <taxon>Malvoideae</taxon>
        <taxon>Hibiscus</taxon>
    </lineage>
</organism>
<dbReference type="AlphaFoldDB" id="A0A6A3CF56"/>
<dbReference type="InterPro" id="IPR006514">
    <property type="entry name" value="IRX15/GXM/AGM"/>
</dbReference>
<keyword evidence="3" id="KW-1133">Transmembrane helix</keyword>
<evidence type="ECO:0000256" key="1">
    <source>
        <dbReference type="ARBA" id="ARBA00004194"/>
    </source>
</evidence>
<keyword evidence="2" id="KW-0812">Transmembrane</keyword>
<evidence type="ECO:0000256" key="4">
    <source>
        <dbReference type="ARBA" id="ARBA00023034"/>
    </source>
</evidence>
<protein>
    <submittedName>
        <fullName evidence="6">Glucuronoxylan 4-O-methyltransferase 1</fullName>
    </submittedName>
</protein>
<evidence type="ECO:0000256" key="3">
    <source>
        <dbReference type="ARBA" id="ARBA00022989"/>
    </source>
</evidence>
<dbReference type="GO" id="GO:0008168">
    <property type="term" value="F:methyltransferase activity"/>
    <property type="evidence" value="ECO:0007669"/>
    <property type="project" value="UniProtKB-KW"/>
</dbReference>
<comment type="caution">
    <text evidence="6">The sequence shown here is derived from an EMBL/GenBank/DDBJ whole genome shotgun (WGS) entry which is preliminary data.</text>
</comment>
<dbReference type="PANTHER" id="PTHR31444">
    <property type="entry name" value="OS11G0490100 PROTEIN"/>
    <property type="match status" value="1"/>
</dbReference>
<reference evidence="6" key="1">
    <citation type="submission" date="2019-09" db="EMBL/GenBank/DDBJ databases">
        <title>Draft genome information of white flower Hibiscus syriacus.</title>
        <authorList>
            <person name="Kim Y.-M."/>
        </authorList>
    </citation>
    <scope>NUCLEOTIDE SEQUENCE [LARGE SCALE GENOMIC DNA]</scope>
    <source>
        <strain evidence="6">YM2019G1</strain>
    </source>
</reference>
<dbReference type="Proteomes" id="UP000436088">
    <property type="component" value="Unassembled WGS sequence"/>
</dbReference>
<keyword evidence="5" id="KW-0472">Membrane</keyword>
<comment type="subcellular location">
    <subcellularLocation>
        <location evidence="1">Golgi apparatus membrane</location>
        <topology evidence="1">Single-pass membrane protein</topology>
    </subcellularLocation>
</comment>
<dbReference type="GO" id="GO:0045492">
    <property type="term" value="P:xylan biosynthetic process"/>
    <property type="evidence" value="ECO:0007669"/>
    <property type="project" value="InterPro"/>
</dbReference>